<dbReference type="Pfam" id="PF01432">
    <property type="entry name" value="Peptidase_M3"/>
    <property type="match status" value="1"/>
</dbReference>
<name>A0A2T5MJC3_9GAMM</name>
<dbReference type="SUPFAM" id="SSF55486">
    <property type="entry name" value="Metalloproteases ('zincins'), catalytic domain"/>
    <property type="match status" value="1"/>
</dbReference>
<dbReference type="InterPro" id="IPR034005">
    <property type="entry name" value="M3A_DCP"/>
</dbReference>
<dbReference type="InterPro" id="IPR024079">
    <property type="entry name" value="MetalloPept_cat_dom_sf"/>
</dbReference>
<dbReference type="GO" id="GO:0005829">
    <property type="term" value="C:cytosol"/>
    <property type="evidence" value="ECO:0007669"/>
    <property type="project" value="UniProtKB-ARBA"/>
</dbReference>
<evidence type="ECO:0000259" key="11">
    <source>
        <dbReference type="Pfam" id="PF19310"/>
    </source>
</evidence>
<evidence type="ECO:0000256" key="7">
    <source>
        <dbReference type="ARBA" id="ARBA00024603"/>
    </source>
</evidence>
<dbReference type="Proteomes" id="UP000244248">
    <property type="component" value="Unassembled WGS sequence"/>
</dbReference>
<evidence type="ECO:0000256" key="4">
    <source>
        <dbReference type="ARBA" id="ARBA00022801"/>
    </source>
</evidence>
<evidence type="ECO:0000313" key="12">
    <source>
        <dbReference type="EMBL" id="PTU32649.1"/>
    </source>
</evidence>
<dbReference type="GO" id="GO:0006518">
    <property type="term" value="P:peptide metabolic process"/>
    <property type="evidence" value="ECO:0007669"/>
    <property type="project" value="TreeGrafter"/>
</dbReference>
<keyword evidence="4 9" id="KW-0378">Hydrolase</keyword>
<evidence type="ECO:0000256" key="5">
    <source>
        <dbReference type="ARBA" id="ARBA00022833"/>
    </source>
</evidence>
<feature type="domain" description="Peptidase M3A/M3B catalytic" evidence="10">
    <location>
        <begin position="225"/>
        <end position="675"/>
    </location>
</feature>
<feature type="domain" description="Oligopeptidase A N-terminal" evidence="11">
    <location>
        <begin position="31"/>
        <end position="151"/>
    </location>
</feature>
<accession>A0A2T5MJC3</accession>
<comment type="cofactor">
    <cofactor evidence="9">
        <name>Zn(2+)</name>
        <dbReference type="ChEBI" id="CHEBI:29105"/>
    </cofactor>
    <text evidence="9">Binds 1 zinc ion.</text>
</comment>
<dbReference type="OrthoDB" id="9773538at2"/>
<keyword evidence="2 9" id="KW-0645">Protease</keyword>
<evidence type="ECO:0000256" key="1">
    <source>
        <dbReference type="ARBA" id="ARBA00006040"/>
    </source>
</evidence>
<dbReference type="CDD" id="cd06456">
    <property type="entry name" value="M3A_DCP"/>
    <property type="match status" value="1"/>
</dbReference>
<evidence type="ECO:0000256" key="6">
    <source>
        <dbReference type="ARBA" id="ARBA00023049"/>
    </source>
</evidence>
<keyword evidence="13" id="KW-1185">Reference proteome</keyword>
<dbReference type="PANTHER" id="PTHR11804">
    <property type="entry name" value="PROTEASE M3 THIMET OLIGOPEPTIDASE-RELATED"/>
    <property type="match status" value="1"/>
</dbReference>
<proteinExistence type="inferred from homology"/>
<gene>
    <name evidence="12" type="ORF">CJD38_00555</name>
</gene>
<dbReference type="InterPro" id="IPR024077">
    <property type="entry name" value="Neurolysin/TOP_dom2"/>
</dbReference>
<dbReference type="EC" id="3.4.24.70" evidence="8"/>
<comment type="caution">
    <text evidence="12">The sequence shown here is derived from an EMBL/GenBank/DDBJ whole genome shotgun (WGS) entry which is preliminary data.</text>
</comment>
<dbReference type="GO" id="GO:0004222">
    <property type="term" value="F:metalloendopeptidase activity"/>
    <property type="evidence" value="ECO:0007669"/>
    <property type="project" value="UniProtKB-EC"/>
</dbReference>
<evidence type="ECO:0000256" key="9">
    <source>
        <dbReference type="RuleBase" id="RU003435"/>
    </source>
</evidence>
<keyword evidence="5 9" id="KW-0862">Zinc</keyword>
<evidence type="ECO:0000313" key="13">
    <source>
        <dbReference type="Proteomes" id="UP000244248"/>
    </source>
</evidence>
<evidence type="ECO:0000259" key="10">
    <source>
        <dbReference type="Pfam" id="PF01432"/>
    </source>
</evidence>
<dbReference type="Gene3D" id="3.40.390.10">
    <property type="entry name" value="Collagenase (Catalytic Domain)"/>
    <property type="match status" value="1"/>
</dbReference>
<comment type="catalytic activity">
    <reaction evidence="7">
        <text>Hydrolysis of oligopeptides, with broad specificity. Gly or Ala commonly occur as P1 or P1' residues, but more distant residues are also important, as is shown by the fact that Z-Gly-Pro-Gly-|-Gly-Pro-Ala is cleaved, but not Z-(Gly)(5).</text>
        <dbReference type="EC" id="3.4.24.70"/>
    </reaction>
</comment>
<dbReference type="Gene3D" id="1.10.1370.40">
    <property type="match status" value="1"/>
</dbReference>
<dbReference type="Gene3D" id="1.10.1370.10">
    <property type="entry name" value="Neurolysin, domain 3"/>
    <property type="match status" value="1"/>
</dbReference>
<dbReference type="FunFam" id="3.40.390.10:FF:000009">
    <property type="entry name" value="Oligopeptidase A"/>
    <property type="match status" value="1"/>
</dbReference>
<dbReference type="AlphaFoldDB" id="A0A2T5MJC3"/>
<keyword evidence="6 9" id="KW-0482">Metalloprotease</keyword>
<dbReference type="RefSeq" id="WP_107938358.1">
    <property type="nucleotide sequence ID" value="NZ_QANS01000001.1"/>
</dbReference>
<sequence length="680" mass="76683">MSNPLLIDTPNSLPAFDRITPELAEPALDDVLARNRAELKTLLERNAAPTWESFIEPLEEMGDRVSHAWGPVQHLFGVNSTADWRKAFNACLPKLTEYGLEMSLSEPLYRAYKALADSDAFKTFSAPRKKVVNDALRDFKLSGIALPDDKKEHFKKIALRLSELQSKFEENLMDSTQAWSKLVTDESLLDGMTDAAKQAARDKAQAKNQEGWLLTLDFPSYDSVITYSKNRELRRELYEAYATRASDQGPLAGQHDNTPLMGEILALRDEEAKLLGFNNFAELSLATKMAESPNEVEHFLLDLASRAKKGAKAELEQLRAYALKLDGLNDYQPWDSPYYAEKYQQDVLGMSEEEVRPYFPAARTIEGMFTLVQRLYGIKIEQTHDVATWHKDVTTYALKDKDGKVFGGFYLDPYARADKRGGAWMDECLSRRQTPQGLQRPVAYLVCNFTPPLPGKPALLTHDEVVTLFHEFGHGLHHLLTQVDEAAVSGIRGVAWDAVELPSQFMENWCYDRETLLELGRHWETNAPLPDHFITKLKESRSFLNGLATLRQVEFALFDLRMHRDYDKGVATLETLAQVRKEVAVIVPPAMNRMPNSFSHVFAGGYAAGYYSYKWAEVLSADAFAAFEETDFSPETGARFRDTVLAKGGSREAMELFIEFRGRKPSIEPLLRHSGLAAAA</sequence>
<keyword evidence="3 9" id="KW-0479">Metal-binding</keyword>
<dbReference type="EMBL" id="QANS01000001">
    <property type="protein sequence ID" value="PTU32649.1"/>
    <property type="molecule type" value="Genomic_DNA"/>
</dbReference>
<dbReference type="GO" id="GO:0046872">
    <property type="term" value="F:metal ion binding"/>
    <property type="evidence" value="ECO:0007669"/>
    <property type="project" value="UniProtKB-UniRule"/>
</dbReference>
<dbReference type="Pfam" id="PF19310">
    <property type="entry name" value="TOP_N"/>
    <property type="match status" value="1"/>
</dbReference>
<organism evidence="12 13">
    <name type="scientific">Stenotrophobium rhamnosiphilum</name>
    <dbReference type="NCBI Taxonomy" id="2029166"/>
    <lineage>
        <taxon>Bacteria</taxon>
        <taxon>Pseudomonadati</taxon>
        <taxon>Pseudomonadota</taxon>
        <taxon>Gammaproteobacteria</taxon>
        <taxon>Nevskiales</taxon>
        <taxon>Nevskiaceae</taxon>
        <taxon>Stenotrophobium</taxon>
    </lineage>
</organism>
<evidence type="ECO:0000256" key="3">
    <source>
        <dbReference type="ARBA" id="ARBA00022723"/>
    </source>
</evidence>
<evidence type="ECO:0000256" key="2">
    <source>
        <dbReference type="ARBA" id="ARBA00022670"/>
    </source>
</evidence>
<dbReference type="GO" id="GO:0006508">
    <property type="term" value="P:proteolysis"/>
    <property type="evidence" value="ECO:0007669"/>
    <property type="project" value="UniProtKB-KW"/>
</dbReference>
<dbReference type="InterPro" id="IPR045090">
    <property type="entry name" value="Pept_M3A_M3B"/>
</dbReference>
<protein>
    <recommendedName>
        <fullName evidence="8">oligopeptidase A</fullName>
        <ecNumber evidence="8">3.4.24.70</ecNumber>
    </recommendedName>
</protein>
<dbReference type="InterPro" id="IPR045666">
    <property type="entry name" value="OpdA_N"/>
</dbReference>
<reference evidence="12 13" key="1">
    <citation type="submission" date="2018-04" db="EMBL/GenBank/DDBJ databases">
        <title>Novel species isolated from glacier.</title>
        <authorList>
            <person name="Liu Q."/>
            <person name="Xin Y.-H."/>
        </authorList>
    </citation>
    <scope>NUCLEOTIDE SEQUENCE [LARGE SCALE GENOMIC DNA]</scope>
    <source>
        <strain evidence="12 13">GT1R17</strain>
    </source>
</reference>
<dbReference type="PANTHER" id="PTHR11804:SF84">
    <property type="entry name" value="SACCHAROLYSIN"/>
    <property type="match status" value="1"/>
</dbReference>
<dbReference type="InterPro" id="IPR001567">
    <property type="entry name" value="Pept_M3A_M3B_dom"/>
</dbReference>
<comment type="similarity">
    <text evidence="1 9">Belongs to the peptidase M3 family.</text>
</comment>
<evidence type="ECO:0000256" key="8">
    <source>
        <dbReference type="ARBA" id="ARBA00026100"/>
    </source>
</evidence>